<sequence>MKPLLIKNIKKLVSASQSAPQKVAGKQMKQLSSIDNAYLLIADHKISEFGPMDQIPSISDAEVMDASGRFVLPAWCDSHTHLVFPETREIEYTDKIKGLSYEEIAKRGGGILNSAKRMQEASEEQLYNDASKRLKEIMSYGTGAVEIKSGYGLNTESELKMLRVIKKLKEESPVTIRSTFLGAHAVPPEFKSNPDKYVDLVINEMLPEVGKENLADFVDVFCDRGFFSVDQTSRILEAAQKYGLRPKIHANELDFSGGIQTGVKYNALSVDHLEFTGDEEIKALKDSDTMPVILPGAAFFLNLKYAPAREIIDAGLPLTLATDFNPGSSPSGNMQLIISMGSILYKMLPEETINAVTINGAYAMGLQHELGTITPGKKANLIITKPIPSVEYIPYAYGENKVEMTILNGRIVYSG</sequence>
<feature type="binding site" evidence="7">
    <location>
        <position position="79"/>
    </location>
    <ligand>
        <name>Fe(3+)</name>
        <dbReference type="ChEBI" id="CHEBI:29034"/>
    </ligand>
</feature>
<evidence type="ECO:0000256" key="7">
    <source>
        <dbReference type="HAMAP-Rule" id="MF_00372"/>
    </source>
</evidence>
<name>A0A2U2B9S1_9BACT</name>
<dbReference type="SUPFAM" id="SSF51338">
    <property type="entry name" value="Composite domain of metallo-dependent hydrolases"/>
    <property type="match status" value="1"/>
</dbReference>
<feature type="binding site" evidence="7">
    <location>
        <position position="79"/>
    </location>
    <ligand>
        <name>Zn(2+)</name>
        <dbReference type="ChEBI" id="CHEBI:29105"/>
    </ligand>
</feature>
<dbReference type="InterPro" id="IPR005920">
    <property type="entry name" value="HutI"/>
</dbReference>
<dbReference type="GO" id="GO:0019557">
    <property type="term" value="P:L-histidine catabolic process to glutamate and formate"/>
    <property type="evidence" value="ECO:0007669"/>
    <property type="project" value="UniProtKB-UniPathway"/>
</dbReference>
<dbReference type="HAMAP" id="MF_00372">
    <property type="entry name" value="HutI"/>
    <property type="match status" value="1"/>
</dbReference>
<dbReference type="InterPro" id="IPR011059">
    <property type="entry name" value="Metal-dep_hydrolase_composite"/>
</dbReference>
<keyword evidence="4 7" id="KW-0369">Histidine metabolism</keyword>
<dbReference type="Gene3D" id="2.30.40.10">
    <property type="entry name" value="Urease, subunit C, domain 1"/>
    <property type="match status" value="1"/>
</dbReference>
<feature type="binding site" evidence="7">
    <location>
        <position position="327"/>
    </location>
    <ligand>
        <name>N-formimidoyl-L-glutamate</name>
        <dbReference type="ChEBI" id="CHEBI:58928"/>
    </ligand>
</feature>
<dbReference type="CDD" id="cd01296">
    <property type="entry name" value="Imidazolone-5PH"/>
    <property type="match status" value="1"/>
</dbReference>
<keyword evidence="3 7" id="KW-0378">Hydrolase</keyword>
<gene>
    <name evidence="7" type="primary">hutI</name>
    <name evidence="9" type="ORF">DDZ16_07810</name>
</gene>
<dbReference type="PANTHER" id="PTHR42752">
    <property type="entry name" value="IMIDAZOLONEPROPIONASE"/>
    <property type="match status" value="1"/>
</dbReference>
<protein>
    <recommendedName>
        <fullName evidence="1 7">Imidazolonepropionase</fullName>
        <ecNumber evidence="1 7">3.5.2.7</ecNumber>
    </recommendedName>
    <alternativeName>
        <fullName evidence="7">Imidazolone-5-propionate hydrolase</fullName>
    </alternativeName>
</protein>
<dbReference type="AlphaFoldDB" id="A0A2U2B9S1"/>
<dbReference type="PANTHER" id="PTHR42752:SF1">
    <property type="entry name" value="IMIDAZOLONEPROPIONASE-RELATED"/>
    <property type="match status" value="1"/>
</dbReference>
<feature type="binding site" evidence="7">
    <location>
        <position position="325"/>
    </location>
    <ligand>
        <name>N-formimidoyl-L-glutamate</name>
        <dbReference type="ChEBI" id="CHEBI:58928"/>
    </ligand>
</feature>
<evidence type="ECO:0000256" key="5">
    <source>
        <dbReference type="ARBA" id="ARBA00022833"/>
    </source>
</evidence>
<feature type="binding site" evidence="7">
    <location>
        <position position="323"/>
    </location>
    <ligand>
        <name>Zn(2+)</name>
        <dbReference type="ChEBI" id="CHEBI:29105"/>
    </ligand>
</feature>
<keyword evidence="5 7" id="KW-0862">Zinc</keyword>
<dbReference type="UniPathway" id="UPA00379">
    <property type="reaction ID" value="UER00551"/>
</dbReference>
<dbReference type="GO" id="GO:0008270">
    <property type="term" value="F:zinc ion binding"/>
    <property type="evidence" value="ECO:0007669"/>
    <property type="project" value="UniProtKB-UniRule"/>
</dbReference>
<feature type="binding site" evidence="7">
    <location>
        <position position="323"/>
    </location>
    <ligand>
        <name>Fe(3+)</name>
        <dbReference type="ChEBI" id="CHEBI:29034"/>
    </ligand>
</feature>
<evidence type="ECO:0000256" key="3">
    <source>
        <dbReference type="ARBA" id="ARBA00022801"/>
    </source>
</evidence>
<dbReference type="InterPro" id="IPR032466">
    <property type="entry name" value="Metal_Hydrolase"/>
</dbReference>
<dbReference type="RefSeq" id="WP_109263893.1">
    <property type="nucleotide sequence ID" value="NZ_QEWP01000005.1"/>
</dbReference>
<feature type="binding site" evidence="7">
    <location>
        <position position="184"/>
    </location>
    <ligand>
        <name>4-imidazolone-5-propanoate</name>
        <dbReference type="ChEBI" id="CHEBI:77893"/>
    </ligand>
</feature>
<feature type="binding site" evidence="7">
    <location>
        <position position="88"/>
    </location>
    <ligand>
        <name>4-imidazolone-5-propanoate</name>
        <dbReference type="ChEBI" id="CHEBI:77893"/>
    </ligand>
</feature>
<keyword evidence="2 7" id="KW-0479">Metal-binding</keyword>
<feature type="binding site" evidence="7">
    <location>
        <position position="151"/>
    </location>
    <ligand>
        <name>N-formimidoyl-L-glutamate</name>
        <dbReference type="ChEBI" id="CHEBI:58928"/>
    </ligand>
</feature>
<proteinExistence type="inferred from homology"/>
<feature type="binding site" evidence="7">
    <location>
        <position position="151"/>
    </location>
    <ligand>
        <name>4-imidazolone-5-propanoate</name>
        <dbReference type="ChEBI" id="CHEBI:77893"/>
    </ligand>
</feature>
<dbReference type="EMBL" id="QEWP01000005">
    <property type="protein sequence ID" value="PWD99792.1"/>
    <property type="molecule type" value="Genomic_DNA"/>
</dbReference>
<dbReference type="NCBIfam" id="TIGR01224">
    <property type="entry name" value="hutI"/>
    <property type="match status" value="1"/>
</dbReference>
<keyword evidence="6 7" id="KW-0408">Iron</keyword>
<organism evidence="9 10">
    <name type="scientific">Marinilabilia rubra</name>
    <dbReference type="NCBI Taxonomy" id="2162893"/>
    <lineage>
        <taxon>Bacteria</taxon>
        <taxon>Pseudomonadati</taxon>
        <taxon>Bacteroidota</taxon>
        <taxon>Bacteroidia</taxon>
        <taxon>Marinilabiliales</taxon>
        <taxon>Marinilabiliaceae</taxon>
        <taxon>Marinilabilia</taxon>
    </lineage>
</organism>
<dbReference type="GO" id="GO:0050480">
    <property type="term" value="F:imidazolonepropionase activity"/>
    <property type="evidence" value="ECO:0007669"/>
    <property type="project" value="UniProtKB-UniRule"/>
</dbReference>
<reference evidence="9 10" key="1">
    <citation type="submission" date="2018-05" db="EMBL/GenBank/DDBJ databases">
        <title>Marinilabilia rubrum sp. nov., isolated from saltern sediment.</title>
        <authorList>
            <person name="Zhang R."/>
        </authorList>
    </citation>
    <scope>NUCLEOTIDE SEQUENCE [LARGE SCALE GENOMIC DNA]</scope>
    <source>
        <strain evidence="9 10">WTE16</strain>
    </source>
</reference>
<feature type="binding site" evidence="7">
    <location>
        <position position="252"/>
    </location>
    <ligand>
        <name>4-imidazolone-5-propanoate</name>
        <dbReference type="ChEBI" id="CHEBI:77893"/>
    </ligand>
</feature>
<keyword evidence="10" id="KW-1185">Reference proteome</keyword>
<feature type="binding site" evidence="7">
    <location>
        <position position="249"/>
    </location>
    <ligand>
        <name>Fe(3+)</name>
        <dbReference type="ChEBI" id="CHEBI:29034"/>
    </ligand>
</feature>
<evidence type="ECO:0000259" key="8">
    <source>
        <dbReference type="Pfam" id="PF01979"/>
    </source>
</evidence>
<comment type="catalytic activity">
    <reaction evidence="7">
        <text>4-imidazolone-5-propanoate + H2O = N-formimidoyl-L-glutamate</text>
        <dbReference type="Rhea" id="RHEA:23660"/>
        <dbReference type="ChEBI" id="CHEBI:15377"/>
        <dbReference type="ChEBI" id="CHEBI:58928"/>
        <dbReference type="ChEBI" id="CHEBI:77893"/>
        <dbReference type="EC" id="3.5.2.7"/>
    </reaction>
</comment>
<dbReference type="Proteomes" id="UP000244956">
    <property type="component" value="Unassembled WGS sequence"/>
</dbReference>
<dbReference type="InterPro" id="IPR006680">
    <property type="entry name" value="Amidohydro-rel"/>
</dbReference>
<dbReference type="OrthoDB" id="9776455at2"/>
<feature type="binding site" evidence="7">
    <location>
        <position position="81"/>
    </location>
    <ligand>
        <name>Fe(3+)</name>
        <dbReference type="ChEBI" id="CHEBI:29034"/>
    </ligand>
</feature>
<comment type="subcellular location">
    <subcellularLocation>
        <location evidence="7">Cytoplasm</location>
    </subcellularLocation>
</comment>
<dbReference type="Pfam" id="PF01979">
    <property type="entry name" value="Amidohydro_1"/>
    <property type="match status" value="1"/>
</dbReference>
<comment type="similarity">
    <text evidence="7">Belongs to the metallo-dependent hydrolases superfamily. HutI family.</text>
</comment>
<feature type="binding site" evidence="7">
    <location>
        <position position="249"/>
    </location>
    <ligand>
        <name>Zn(2+)</name>
        <dbReference type="ChEBI" id="CHEBI:29105"/>
    </ligand>
</feature>
<feature type="binding site" evidence="7">
    <location>
        <position position="81"/>
    </location>
    <ligand>
        <name>Zn(2+)</name>
        <dbReference type="ChEBI" id="CHEBI:29105"/>
    </ligand>
</feature>
<dbReference type="GO" id="GO:0005506">
    <property type="term" value="F:iron ion binding"/>
    <property type="evidence" value="ECO:0007669"/>
    <property type="project" value="UniProtKB-UniRule"/>
</dbReference>
<accession>A0A2U2B9S1</accession>
<comment type="pathway">
    <text evidence="7">Amino-acid degradation; L-histidine degradation into L-glutamate; N-formimidoyl-L-glutamate from L-histidine: step 3/3.</text>
</comment>
<evidence type="ECO:0000256" key="6">
    <source>
        <dbReference type="ARBA" id="ARBA00023004"/>
    </source>
</evidence>
<feature type="domain" description="Amidohydrolase-related" evidence="8">
    <location>
        <begin position="70"/>
        <end position="412"/>
    </location>
</feature>
<dbReference type="SUPFAM" id="SSF51556">
    <property type="entry name" value="Metallo-dependent hydrolases"/>
    <property type="match status" value="1"/>
</dbReference>
<evidence type="ECO:0000313" key="10">
    <source>
        <dbReference type="Proteomes" id="UP000244956"/>
    </source>
</evidence>
<dbReference type="FunFam" id="3.20.20.140:FF:000007">
    <property type="entry name" value="Imidazolonepropionase"/>
    <property type="match status" value="1"/>
</dbReference>
<comment type="function">
    <text evidence="7">Catalyzes the hydrolytic cleavage of the carbon-nitrogen bond in imidazolone-5-propanoate to yield N-formimidoyl-L-glutamate. It is the third step in the universal histidine degradation pathway.</text>
</comment>
<evidence type="ECO:0000256" key="2">
    <source>
        <dbReference type="ARBA" id="ARBA00022723"/>
    </source>
</evidence>
<comment type="caution">
    <text evidence="9">The sequence shown here is derived from an EMBL/GenBank/DDBJ whole genome shotgun (WGS) entry which is preliminary data.</text>
</comment>
<keyword evidence="7" id="KW-0963">Cytoplasm</keyword>
<dbReference type="GO" id="GO:0005737">
    <property type="term" value="C:cytoplasm"/>
    <property type="evidence" value="ECO:0007669"/>
    <property type="project" value="UniProtKB-SubCell"/>
</dbReference>
<comment type="cofactor">
    <cofactor evidence="7">
        <name>Zn(2+)</name>
        <dbReference type="ChEBI" id="CHEBI:29105"/>
    </cofactor>
    <cofactor evidence="7">
        <name>Fe(3+)</name>
        <dbReference type="ChEBI" id="CHEBI:29034"/>
    </cofactor>
    <text evidence="7">Binds 1 zinc or iron ion per subunit.</text>
</comment>
<evidence type="ECO:0000256" key="4">
    <source>
        <dbReference type="ARBA" id="ARBA00022808"/>
    </source>
</evidence>
<evidence type="ECO:0000256" key="1">
    <source>
        <dbReference type="ARBA" id="ARBA00012864"/>
    </source>
</evidence>
<dbReference type="EC" id="3.5.2.7" evidence="1 7"/>
<dbReference type="GO" id="GO:0019556">
    <property type="term" value="P:L-histidine catabolic process to glutamate and formamide"/>
    <property type="evidence" value="ECO:0007669"/>
    <property type="project" value="UniProtKB-UniRule"/>
</dbReference>
<dbReference type="Gene3D" id="3.20.20.140">
    <property type="entry name" value="Metal-dependent hydrolases"/>
    <property type="match status" value="1"/>
</dbReference>
<evidence type="ECO:0000313" key="9">
    <source>
        <dbReference type="EMBL" id="PWD99792.1"/>
    </source>
</evidence>
<feature type="binding site" evidence="7">
    <location>
        <position position="328"/>
    </location>
    <ligand>
        <name>4-imidazolone-5-propanoate</name>
        <dbReference type="ChEBI" id="CHEBI:77893"/>
    </ligand>
</feature>